<comment type="similarity">
    <text evidence="2">Belongs to the FliH family.</text>
</comment>
<evidence type="ECO:0000256" key="5">
    <source>
        <dbReference type="ARBA" id="ARBA00022927"/>
    </source>
</evidence>
<comment type="caution">
    <text evidence="8">The sequence shown here is derived from an EMBL/GenBank/DDBJ whole genome shotgun (WGS) entry which is preliminary data.</text>
</comment>
<dbReference type="GO" id="GO:0005829">
    <property type="term" value="C:cytosol"/>
    <property type="evidence" value="ECO:0007669"/>
    <property type="project" value="TreeGrafter"/>
</dbReference>
<dbReference type="EMBL" id="VSSQ01060680">
    <property type="protein sequence ID" value="MPN14088.1"/>
    <property type="molecule type" value="Genomic_DNA"/>
</dbReference>
<organism evidence="8">
    <name type="scientific">bioreactor metagenome</name>
    <dbReference type="NCBI Taxonomy" id="1076179"/>
    <lineage>
        <taxon>unclassified sequences</taxon>
        <taxon>metagenomes</taxon>
        <taxon>ecological metagenomes</taxon>
    </lineage>
</organism>
<evidence type="ECO:0000256" key="3">
    <source>
        <dbReference type="ARBA" id="ARBA00022448"/>
    </source>
</evidence>
<keyword evidence="5" id="KW-0653">Protein transport</keyword>
<evidence type="ECO:0000256" key="1">
    <source>
        <dbReference type="ARBA" id="ARBA00003041"/>
    </source>
</evidence>
<sequence>MIQKVESEKQQIINNYEKDLTKLAIDIAEKIIKQKINESDSIISNIIKNVIKDYRNVDWIKVYISSSDDVIAIQADKNLINELNKISNDVKIEILEELSEGSVIVETPDGIVDSSISTQLKNLKEMVLSKNAG</sequence>
<dbReference type="Pfam" id="PF02108">
    <property type="entry name" value="FliH"/>
    <property type="match status" value="1"/>
</dbReference>
<keyword evidence="4" id="KW-1005">Bacterial flagellum biogenesis</keyword>
<dbReference type="GO" id="GO:0044781">
    <property type="term" value="P:bacterial-type flagellum organization"/>
    <property type="evidence" value="ECO:0007669"/>
    <property type="project" value="UniProtKB-KW"/>
</dbReference>
<dbReference type="GO" id="GO:0015031">
    <property type="term" value="P:protein transport"/>
    <property type="evidence" value="ECO:0007669"/>
    <property type="project" value="UniProtKB-KW"/>
</dbReference>
<keyword evidence="3" id="KW-0813">Transport</keyword>
<dbReference type="AlphaFoldDB" id="A0A645FI63"/>
<keyword evidence="6" id="KW-1006">Bacterial flagellum protein export</keyword>
<dbReference type="InterPro" id="IPR051472">
    <property type="entry name" value="T3SS_Stator/FliH"/>
</dbReference>
<dbReference type="InterPro" id="IPR018035">
    <property type="entry name" value="Flagellar_FliH/T3SS_HrpE"/>
</dbReference>
<evidence type="ECO:0000256" key="4">
    <source>
        <dbReference type="ARBA" id="ARBA00022795"/>
    </source>
</evidence>
<evidence type="ECO:0000313" key="8">
    <source>
        <dbReference type="EMBL" id="MPN14088.1"/>
    </source>
</evidence>
<name>A0A645FI63_9ZZZZ</name>
<evidence type="ECO:0000259" key="7">
    <source>
        <dbReference type="Pfam" id="PF02108"/>
    </source>
</evidence>
<accession>A0A645FI63</accession>
<evidence type="ECO:0000256" key="2">
    <source>
        <dbReference type="ARBA" id="ARBA00006602"/>
    </source>
</evidence>
<protein>
    <recommendedName>
        <fullName evidence="7">Flagellar assembly protein FliH/Type III secretion system HrpE domain-containing protein</fullName>
    </recommendedName>
</protein>
<dbReference type="PANTHER" id="PTHR34982:SF1">
    <property type="entry name" value="FLAGELLAR ASSEMBLY PROTEIN FLIH"/>
    <property type="match status" value="1"/>
</dbReference>
<proteinExistence type="inferred from homology"/>
<feature type="domain" description="Flagellar assembly protein FliH/Type III secretion system HrpE" evidence="7">
    <location>
        <begin position="2"/>
        <end position="122"/>
    </location>
</feature>
<reference evidence="8" key="1">
    <citation type="submission" date="2019-08" db="EMBL/GenBank/DDBJ databases">
        <authorList>
            <person name="Kucharzyk K."/>
            <person name="Murdoch R.W."/>
            <person name="Higgins S."/>
            <person name="Loffler F."/>
        </authorList>
    </citation>
    <scope>NUCLEOTIDE SEQUENCE</scope>
</reference>
<comment type="function">
    <text evidence="1">Needed for flagellar regrowth and assembly.</text>
</comment>
<evidence type="ECO:0000256" key="6">
    <source>
        <dbReference type="ARBA" id="ARBA00023225"/>
    </source>
</evidence>
<dbReference type="PANTHER" id="PTHR34982">
    <property type="entry name" value="YOP PROTEINS TRANSLOCATION PROTEIN L"/>
    <property type="match status" value="1"/>
</dbReference>
<gene>
    <name evidence="8" type="ORF">SDC9_161414</name>
</gene>